<dbReference type="GO" id="GO:0015074">
    <property type="term" value="P:DNA integration"/>
    <property type="evidence" value="ECO:0007669"/>
    <property type="project" value="InterPro"/>
</dbReference>
<organism evidence="2 3">
    <name type="scientific">Candidatus Roizmanbacteria bacterium RIFCSPLOWO2_01_FULL_35_13</name>
    <dbReference type="NCBI Taxonomy" id="1802055"/>
    <lineage>
        <taxon>Bacteria</taxon>
        <taxon>Candidatus Roizmaniibacteriota</taxon>
    </lineage>
</organism>
<dbReference type="STRING" id="1802055.A3A74_07625"/>
<dbReference type="InterPro" id="IPR012337">
    <property type="entry name" value="RNaseH-like_sf"/>
</dbReference>
<protein>
    <recommendedName>
        <fullName evidence="1">Integrase catalytic domain-containing protein</fullName>
    </recommendedName>
</protein>
<dbReference type="EMBL" id="MGAF01000055">
    <property type="protein sequence ID" value="OGK39204.1"/>
    <property type="molecule type" value="Genomic_DNA"/>
</dbReference>
<dbReference type="InterPro" id="IPR001584">
    <property type="entry name" value="Integrase_cat-core"/>
</dbReference>
<dbReference type="Proteomes" id="UP000179270">
    <property type="component" value="Unassembled WGS sequence"/>
</dbReference>
<evidence type="ECO:0000259" key="1">
    <source>
        <dbReference type="PROSITE" id="PS50994"/>
    </source>
</evidence>
<reference evidence="2 3" key="1">
    <citation type="journal article" date="2016" name="Nat. Commun.">
        <title>Thousands of microbial genomes shed light on interconnected biogeochemical processes in an aquifer system.</title>
        <authorList>
            <person name="Anantharaman K."/>
            <person name="Brown C.T."/>
            <person name="Hug L.A."/>
            <person name="Sharon I."/>
            <person name="Castelle C.J."/>
            <person name="Probst A.J."/>
            <person name="Thomas B.C."/>
            <person name="Singh A."/>
            <person name="Wilkins M.J."/>
            <person name="Karaoz U."/>
            <person name="Brodie E.L."/>
            <person name="Williams K.H."/>
            <person name="Hubbard S.S."/>
            <person name="Banfield J.F."/>
        </authorList>
    </citation>
    <scope>NUCLEOTIDE SEQUENCE [LARGE SCALE GENOMIC DNA]</scope>
</reference>
<dbReference type="SUPFAM" id="SSF53098">
    <property type="entry name" value="Ribonuclease H-like"/>
    <property type="match status" value="1"/>
</dbReference>
<comment type="caution">
    <text evidence="2">The sequence shown here is derived from an EMBL/GenBank/DDBJ whole genome shotgun (WGS) entry which is preliminary data.</text>
</comment>
<sequence length="412" mass="48570">MEIIMNDSRIINITQIRAFLKGSQEFDFSLRAAAIDKKYEFIDETVKRLSYARLPKRDKKIVIQYLKKIVGYKKTQLSKLINQAIIGELKKNPYKRVHPHKIYTSTDIKILEKTDELHIRLSEGATKEILRREFEMFHHLNYQTISHISHSHITNLRHSPVYSSHWINHTKARNIPIGITMPPENFGRPGSIRVDVVHQRDVYHINSVDEITQWQIVVCVPQISESCIIPAFRQMLNQYPFIIFNFHSDRGGENINYQVADMLDKERIKQTKNRSYHSNDNALVETKNGSVIRKNMGWQHINQNLADKVNEYYRNYFNPYLNFHRPCGFPTIVTDDKGRKKRMYHTYLTPYEALKGITERHKFLKPGQTFEKLDKIAYKYSDNEFAEILRAEERKLFDLIAKENKNGGSQEL</sequence>
<gene>
    <name evidence="2" type="ORF">A3A74_07625</name>
</gene>
<dbReference type="Gene3D" id="3.30.420.10">
    <property type="entry name" value="Ribonuclease H-like superfamily/Ribonuclease H"/>
    <property type="match status" value="1"/>
</dbReference>
<name>A0A1F7I768_9BACT</name>
<evidence type="ECO:0000313" key="2">
    <source>
        <dbReference type="EMBL" id="OGK39204.1"/>
    </source>
</evidence>
<feature type="domain" description="Integrase catalytic" evidence="1">
    <location>
        <begin position="179"/>
        <end position="358"/>
    </location>
</feature>
<dbReference type="GO" id="GO:0003676">
    <property type="term" value="F:nucleic acid binding"/>
    <property type="evidence" value="ECO:0007669"/>
    <property type="project" value="InterPro"/>
</dbReference>
<dbReference type="AlphaFoldDB" id="A0A1F7I768"/>
<evidence type="ECO:0000313" key="3">
    <source>
        <dbReference type="Proteomes" id="UP000179270"/>
    </source>
</evidence>
<proteinExistence type="predicted"/>
<dbReference type="InterPro" id="IPR036397">
    <property type="entry name" value="RNaseH_sf"/>
</dbReference>
<accession>A0A1F7I768</accession>
<dbReference type="PROSITE" id="PS50994">
    <property type="entry name" value="INTEGRASE"/>
    <property type="match status" value="1"/>
</dbReference>